<name>A0A7J7P3Z2_9MAGN</name>
<feature type="compositionally biased region" description="Polar residues" evidence="1">
    <location>
        <begin position="62"/>
        <end position="83"/>
    </location>
</feature>
<proteinExistence type="predicted"/>
<gene>
    <name evidence="2" type="ORF">GIB67_039805</name>
</gene>
<accession>A0A7J7P3Z2</accession>
<dbReference type="EMBL" id="JACGCM010000309">
    <property type="protein sequence ID" value="KAF6173854.1"/>
    <property type="molecule type" value="Genomic_DNA"/>
</dbReference>
<sequence length="126" mass="13504">MYTKYEFRHKHKHVSRAKRGIRDTRAGHSKGMGGIPFAGNKGTKLGMPLVNTCAGHVIYTNKPKNQSPEKPNTYPTPSSATFLPSKTATSAVLSATTTTTTKAANNSNAGTNHSKALVTPPTSMKY</sequence>
<dbReference type="AlphaFoldDB" id="A0A7J7P3Z2"/>
<evidence type="ECO:0000313" key="3">
    <source>
        <dbReference type="Proteomes" id="UP000541444"/>
    </source>
</evidence>
<evidence type="ECO:0000256" key="1">
    <source>
        <dbReference type="SAM" id="MobiDB-lite"/>
    </source>
</evidence>
<protein>
    <submittedName>
        <fullName evidence="2">Uncharacterized protein</fullName>
    </submittedName>
</protein>
<keyword evidence="3" id="KW-1185">Reference proteome</keyword>
<organism evidence="2 3">
    <name type="scientific">Kingdonia uniflora</name>
    <dbReference type="NCBI Taxonomy" id="39325"/>
    <lineage>
        <taxon>Eukaryota</taxon>
        <taxon>Viridiplantae</taxon>
        <taxon>Streptophyta</taxon>
        <taxon>Embryophyta</taxon>
        <taxon>Tracheophyta</taxon>
        <taxon>Spermatophyta</taxon>
        <taxon>Magnoliopsida</taxon>
        <taxon>Ranunculales</taxon>
        <taxon>Circaeasteraceae</taxon>
        <taxon>Kingdonia</taxon>
    </lineage>
</organism>
<comment type="caution">
    <text evidence="2">The sequence shown here is derived from an EMBL/GenBank/DDBJ whole genome shotgun (WGS) entry which is preliminary data.</text>
</comment>
<dbReference type="Proteomes" id="UP000541444">
    <property type="component" value="Unassembled WGS sequence"/>
</dbReference>
<evidence type="ECO:0000313" key="2">
    <source>
        <dbReference type="EMBL" id="KAF6173854.1"/>
    </source>
</evidence>
<feature type="compositionally biased region" description="Low complexity" evidence="1">
    <location>
        <begin position="99"/>
        <end position="112"/>
    </location>
</feature>
<feature type="region of interest" description="Disordered" evidence="1">
    <location>
        <begin position="99"/>
        <end position="126"/>
    </location>
</feature>
<feature type="region of interest" description="Disordered" evidence="1">
    <location>
        <begin position="60"/>
        <end position="83"/>
    </location>
</feature>
<reference evidence="2 3" key="1">
    <citation type="journal article" date="2020" name="IScience">
        <title>Genome Sequencing of the Endangered Kingdonia uniflora (Circaeasteraceae, Ranunculales) Reveals Potential Mechanisms of Evolutionary Specialization.</title>
        <authorList>
            <person name="Sun Y."/>
            <person name="Deng T."/>
            <person name="Zhang A."/>
            <person name="Moore M.J."/>
            <person name="Landis J.B."/>
            <person name="Lin N."/>
            <person name="Zhang H."/>
            <person name="Zhang X."/>
            <person name="Huang J."/>
            <person name="Zhang X."/>
            <person name="Sun H."/>
            <person name="Wang H."/>
        </authorList>
    </citation>
    <scope>NUCLEOTIDE SEQUENCE [LARGE SCALE GENOMIC DNA]</scope>
    <source>
        <strain evidence="2">TB1705</strain>
        <tissue evidence="2">Leaf</tissue>
    </source>
</reference>